<organism evidence="1 2">
    <name type="scientific">Steinernema carpocapsae</name>
    <name type="common">Entomopathogenic nematode</name>
    <dbReference type="NCBI Taxonomy" id="34508"/>
    <lineage>
        <taxon>Eukaryota</taxon>
        <taxon>Metazoa</taxon>
        <taxon>Ecdysozoa</taxon>
        <taxon>Nematoda</taxon>
        <taxon>Chromadorea</taxon>
        <taxon>Rhabditida</taxon>
        <taxon>Tylenchina</taxon>
        <taxon>Panagrolaimomorpha</taxon>
        <taxon>Strongyloidoidea</taxon>
        <taxon>Steinernematidae</taxon>
        <taxon>Steinernema</taxon>
    </lineage>
</organism>
<protein>
    <submittedName>
        <fullName evidence="1">Uncharacterized protein</fullName>
    </submittedName>
</protein>
<sequence>MGVIRDSVSSQSCQQVTLLSMVGTAQPGHLLWLRVSIDRVCRLHRYSIFACFRNLTMSDAVLFANAYCHPLWVMIEKEGQKVSTVIAPGKAEPVHCGCVQGTFCSIFIEYGEIHRGSIMLTKLYGPLDLGVCSNVVVDAEGRVDRSDKENPWLDSKGTDHTPQ</sequence>
<keyword evidence="2" id="KW-1185">Reference proteome</keyword>
<name>A0A4U5MKJ3_STECR</name>
<evidence type="ECO:0000313" key="1">
    <source>
        <dbReference type="EMBL" id="TKR69940.1"/>
    </source>
</evidence>
<evidence type="ECO:0000313" key="2">
    <source>
        <dbReference type="Proteomes" id="UP000298663"/>
    </source>
</evidence>
<gene>
    <name evidence="1" type="ORF">L596_022024</name>
</gene>
<dbReference type="Proteomes" id="UP000298663">
    <property type="component" value="Unassembled WGS sequence"/>
</dbReference>
<accession>A0A4U5MKJ3</accession>
<comment type="caution">
    <text evidence="1">The sequence shown here is derived from an EMBL/GenBank/DDBJ whole genome shotgun (WGS) entry which is preliminary data.</text>
</comment>
<proteinExistence type="predicted"/>
<reference evidence="1 2" key="2">
    <citation type="journal article" date="2019" name="G3 (Bethesda)">
        <title>Hybrid Assembly of the Genome of the Entomopathogenic Nematode Steinernema carpocapsae Identifies the X-Chromosome.</title>
        <authorList>
            <person name="Serra L."/>
            <person name="Macchietto M."/>
            <person name="Macias-Munoz A."/>
            <person name="McGill C.J."/>
            <person name="Rodriguez I.M."/>
            <person name="Rodriguez B."/>
            <person name="Murad R."/>
            <person name="Mortazavi A."/>
        </authorList>
    </citation>
    <scope>NUCLEOTIDE SEQUENCE [LARGE SCALE GENOMIC DNA]</scope>
    <source>
        <strain evidence="1 2">ALL</strain>
    </source>
</reference>
<dbReference type="OrthoDB" id="10431284at2759"/>
<reference evidence="1 2" key="1">
    <citation type="journal article" date="2015" name="Genome Biol.">
        <title>Comparative genomics of Steinernema reveals deeply conserved gene regulatory networks.</title>
        <authorList>
            <person name="Dillman A.R."/>
            <person name="Macchietto M."/>
            <person name="Porter C.F."/>
            <person name="Rogers A."/>
            <person name="Williams B."/>
            <person name="Antoshechkin I."/>
            <person name="Lee M.M."/>
            <person name="Goodwin Z."/>
            <person name="Lu X."/>
            <person name="Lewis E.E."/>
            <person name="Goodrich-Blair H."/>
            <person name="Stock S.P."/>
            <person name="Adams B.J."/>
            <person name="Sternberg P.W."/>
            <person name="Mortazavi A."/>
        </authorList>
    </citation>
    <scope>NUCLEOTIDE SEQUENCE [LARGE SCALE GENOMIC DNA]</scope>
    <source>
        <strain evidence="1 2">ALL</strain>
    </source>
</reference>
<dbReference type="AlphaFoldDB" id="A0A4U5MKJ3"/>
<dbReference type="EMBL" id="AZBU02000007">
    <property type="protein sequence ID" value="TKR69940.1"/>
    <property type="molecule type" value="Genomic_DNA"/>
</dbReference>